<dbReference type="GO" id="GO:0004722">
    <property type="term" value="F:protein serine/threonine phosphatase activity"/>
    <property type="evidence" value="ECO:0007669"/>
    <property type="project" value="InterPro"/>
</dbReference>
<dbReference type="RefSeq" id="XP_005835350.1">
    <property type="nucleotide sequence ID" value="XM_005835293.1"/>
</dbReference>
<dbReference type="EMBL" id="JH992986">
    <property type="protein sequence ID" value="EKX48370.1"/>
    <property type="molecule type" value="Genomic_DNA"/>
</dbReference>
<dbReference type="AlphaFoldDB" id="L1JJV9"/>
<proteinExistence type="predicted"/>
<name>L1JJV9_GUITC</name>
<dbReference type="EnsemblProtists" id="EKX48370">
    <property type="protein sequence ID" value="EKX48370"/>
    <property type="gene ID" value="GUITHDRAFT_105978"/>
</dbReference>
<evidence type="ECO:0000259" key="1">
    <source>
        <dbReference type="PROSITE" id="PS51746"/>
    </source>
</evidence>
<evidence type="ECO:0000313" key="3">
    <source>
        <dbReference type="EnsemblProtists" id="EKX48370"/>
    </source>
</evidence>
<dbReference type="CDD" id="cd00143">
    <property type="entry name" value="PP2Cc"/>
    <property type="match status" value="1"/>
</dbReference>
<evidence type="ECO:0000313" key="2">
    <source>
        <dbReference type="EMBL" id="EKX48370.1"/>
    </source>
</evidence>
<dbReference type="Pfam" id="PF00481">
    <property type="entry name" value="PP2C"/>
    <property type="match status" value="1"/>
</dbReference>
<dbReference type="HOGENOM" id="CLU_013173_0_1_1"/>
<evidence type="ECO:0000313" key="4">
    <source>
        <dbReference type="Proteomes" id="UP000011087"/>
    </source>
</evidence>
<dbReference type="OMA" id="VGCRLHT"/>
<dbReference type="SMART" id="SM00332">
    <property type="entry name" value="PP2Cc"/>
    <property type="match status" value="1"/>
</dbReference>
<dbReference type="InterPro" id="IPR001932">
    <property type="entry name" value="PPM-type_phosphatase-like_dom"/>
</dbReference>
<feature type="domain" description="PPM-type phosphatase" evidence="1">
    <location>
        <begin position="1"/>
        <end position="232"/>
    </location>
</feature>
<dbReference type="Proteomes" id="UP000011087">
    <property type="component" value="Unassembled WGS sequence"/>
</dbReference>
<keyword evidence="4" id="KW-1185">Reference proteome</keyword>
<reference evidence="2 4" key="1">
    <citation type="journal article" date="2012" name="Nature">
        <title>Algal genomes reveal evolutionary mosaicism and the fate of nucleomorphs.</title>
        <authorList>
            <consortium name="DOE Joint Genome Institute"/>
            <person name="Curtis B.A."/>
            <person name="Tanifuji G."/>
            <person name="Burki F."/>
            <person name="Gruber A."/>
            <person name="Irimia M."/>
            <person name="Maruyama S."/>
            <person name="Arias M.C."/>
            <person name="Ball S.G."/>
            <person name="Gile G.H."/>
            <person name="Hirakawa Y."/>
            <person name="Hopkins J.F."/>
            <person name="Kuo A."/>
            <person name="Rensing S.A."/>
            <person name="Schmutz J."/>
            <person name="Symeonidi A."/>
            <person name="Elias M."/>
            <person name="Eveleigh R.J."/>
            <person name="Herman E.K."/>
            <person name="Klute M.J."/>
            <person name="Nakayama T."/>
            <person name="Obornik M."/>
            <person name="Reyes-Prieto A."/>
            <person name="Armbrust E.V."/>
            <person name="Aves S.J."/>
            <person name="Beiko R.G."/>
            <person name="Coutinho P."/>
            <person name="Dacks J.B."/>
            <person name="Durnford D.G."/>
            <person name="Fast N.M."/>
            <person name="Green B.R."/>
            <person name="Grisdale C.J."/>
            <person name="Hempel F."/>
            <person name="Henrissat B."/>
            <person name="Hoppner M.P."/>
            <person name="Ishida K."/>
            <person name="Kim E."/>
            <person name="Koreny L."/>
            <person name="Kroth P.G."/>
            <person name="Liu Y."/>
            <person name="Malik S.B."/>
            <person name="Maier U.G."/>
            <person name="McRose D."/>
            <person name="Mock T."/>
            <person name="Neilson J.A."/>
            <person name="Onodera N.T."/>
            <person name="Poole A.M."/>
            <person name="Pritham E.J."/>
            <person name="Richards T.A."/>
            <person name="Rocap G."/>
            <person name="Roy S.W."/>
            <person name="Sarai C."/>
            <person name="Schaack S."/>
            <person name="Shirato S."/>
            <person name="Slamovits C.H."/>
            <person name="Spencer D.F."/>
            <person name="Suzuki S."/>
            <person name="Worden A.Z."/>
            <person name="Zauner S."/>
            <person name="Barry K."/>
            <person name="Bell C."/>
            <person name="Bharti A.K."/>
            <person name="Crow J.A."/>
            <person name="Grimwood J."/>
            <person name="Kramer R."/>
            <person name="Lindquist E."/>
            <person name="Lucas S."/>
            <person name="Salamov A."/>
            <person name="McFadden G.I."/>
            <person name="Lane C.E."/>
            <person name="Keeling P.J."/>
            <person name="Gray M.W."/>
            <person name="Grigoriev I.V."/>
            <person name="Archibald J.M."/>
        </authorList>
    </citation>
    <scope>NUCLEOTIDE SEQUENCE</scope>
    <source>
        <strain evidence="2 4">CCMP2712</strain>
    </source>
</reference>
<reference evidence="4" key="2">
    <citation type="submission" date="2012-11" db="EMBL/GenBank/DDBJ databases">
        <authorList>
            <person name="Kuo A."/>
            <person name="Curtis B.A."/>
            <person name="Tanifuji G."/>
            <person name="Burki F."/>
            <person name="Gruber A."/>
            <person name="Irimia M."/>
            <person name="Maruyama S."/>
            <person name="Arias M.C."/>
            <person name="Ball S.G."/>
            <person name="Gile G.H."/>
            <person name="Hirakawa Y."/>
            <person name="Hopkins J.F."/>
            <person name="Rensing S.A."/>
            <person name="Schmutz J."/>
            <person name="Symeonidi A."/>
            <person name="Elias M."/>
            <person name="Eveleigh R.J."/>
            <person name="Herman E.K."/>
            <person name="Klute M.J."/>
            <person name="Nakayama T."/>
            <person name="Obornik M."/>
            <person name="Reyes-Prieto A."/>
            <person name="Armbrust E.V."/>
            <person name="Aves S.J."/>
            <person name="Beiko R.G."/>
            <person name="Coutinho P."/>
            <person name="Dacks J.B."/>
            <person name="Durnford D.G."/>
            <person name="Fast N.M."/>
            <person name="Green B.R."/>
            <person name="Grisdale C."/>
            <person name="Hempe F."/>
            <person name="Henrissat B."/>
            <person name="Hoppner M.P."/>
            <person name="Ishida K.-I."/>
            <person name="Kim E."/>
            <person name="Koreny L."/>
            <person name="Kroth P.G."/>
            <person name="Liu Y."/>
            <person name="Malik S.-B."/>
            <person name="Maier U.G."/>
            <person name="McRose D."/>
            <person name="Mock T."/>
            <person name="Neilson J.A."/>
            <person name="Onodera N.T."/>
            <person name="Poole A.M."/>
            <person name="Pritham E.J."/>
            <person name="Richards T.A."/>
            <person name="Rocap G."/>
            <person name="Roy S.W."/>
            <person name="Sarai C."/>
            <person name="Schaack S."/>
            <person name="Shirato S."/>
            <person name="Slamovits C.H."/>
            <person name="Spencer D.F."/>
            <person name="Suzuki S."/>
            <person name="Worden A.Z."/>
            <person name="Zauner S."/>
            <person name="Barry K."/>
            <person name="Bell C."/>
            <person name="Bharti A.K."/>
            <person name="Crow J.A."/>
            <person name="Grimwood J."/>
            <person name="Kramer R."/>
            <person name="Lindquist E."/>
            <person name="Lucas S."/>
            <person name="Salamov A."/>
            <person name="McFadden G.I."/>
            <person name="Lane C.E."/>
            <person name="Keeling P.J."/>
            <person name="Gray M.W."/>
            <person name="Grigoriev I.V."/>
            <person name="Archibald J.M."/>
        </authorList>
    </citation>
    <scope>NUCLEOTIDE SEQUENCE</scope>
    <source>
        <strain evidence="4">CCMP2712</strain>
    </source>
</reference>
<protein>
    <recommendedName>
        <fullName evidence="1">PPM-type phosphatase domain-containing protein</fullName>
    </recommendedName>
</protein>
<dbReference type="Gene3D" id="3.60.40.10">
    <property type="entry name" value="PPM-type phosphatase domain"/>
    <property type="match status" value="1"/>
</dbReference>
<accession>L1JJV9</accession>
<dbReference type="InterPro" id="IPR015655">
    <property type="entry name" value="PP2C"/>
</dbReference>
<sequence length="263" mass="28918">MRSSMEMTIFVALIRHGGIFTPEYLAKHLHKNIQLRRNALELIKLPGHMKAKDGSTALVTLVTGSITPTENLKQKSGDLKVYCANTGDCRGGRAIRLSEDHKPNRGDEERRVRAAGGYVVNIGGVWRVTTAAGAGAGEHQYLAVSRTFGDTDLKQPNKIVVSEPEIKVLDITSEDCFIVMACDGIWDMLDDQEAVDIAGEHFGRPQDAAASVVRTAYQKGSGDNLTCTVIEFGWVGAERFQSLVEDYKKSLEQKEEDLDMFGD</sequence>
<organism evidence="2">
    <name type="scientific">Guillardia theta (strain CCMP2712)</name>
    <name type="common">Cryptophyte</name>
    <dbReference type="NCBI Taxonomy" id="905079"/>
    <lineage>
        <taxon>Eukaryota</taxon>
        <taxon>Cryptophyceae</taxon>
        <taxon>Pyrenomonadales</taxon>
        <taxon>Geminigeraceae</taxon>
        <taxon>Guillardia</taxon>
    </lineage>
</organism>
<dbReference type="OrthoDB" id="10264738at2759"/>
<dbReference type="STRING" id="905079.L1JJV9"/>
<dbReference type="GeneID" id="17304991"/>
<reference evidence="3" key="3">
    <citation type="submission" date="2016-03" db="UniProtKB">
        <authorList>
            <consortium name="EnsemblProtists"/>
        </authorList>
    </citation>
    <scope>IDENTIFICATION</scope>
</reference>
<dbReference type="PANTHER" id="PTHR47992">
    <property type="entry name" value="PROTEIN PHOSPHATASE"/>
    <property type="match status" value="1"/>
</dbReference>
<dbReference type="PROSITE" id="PS51746">
    <property type="entry name" value="PPM_2"/>
    <property type="match status" value="1"/>
</dbReference>
<dbReference type="eggNOG" id="KOG0698">
    <property type="taxonomic scope" value="Eukaryota"/>
</dbReference>
<dbReference type="PaxDb" id="55529-EKX48370"/>
<dbReference type="InterPro" id="IPR036457">
    <property type="entry name" value="PPM-type-like_dom_sf"/>
</dbReference>
<dbReference type="SUPFAM" id="SSF81606">
    <property type="entry name" value="PP2C-like"/>
    <property type="match status" value="1"/>
</dbReference>
<dbReference type="KEGG" id="gtt:GUITHDRAFT_105978"/>
<gene>
    <name evidence="2" type="ORF">GUITHDRAFT_105978</name>
</gene>